<reference evidence="1 2" key="1">
    <citation type="journal article" date="2021" name="Cell">
        <title>Tracing the genetic footprints of vertebrate landing in non-teleost ray-finned fishes.</title>
        <authorList>
            <person name="Bi X."/>
            <person name="Wang K."/>
            <person name="Yang L."/>
            <person name="Pan H."/>
            <person name="Jiang H."/>
            <person name="Wei Q."/>
            <person name="Fang M."/>
            <person name="Yu H."/>
            <person name="Zhu C."/>
            <person name="Cai Y."/>
            <person name="He Y."/>
            <person name="Gan X."/>
            <person name="Zeng H."/>
            <person name="Yu D."/>
            <person name="Zhu Y."/>
            <person name="Jiang H."/>
            <person name="Qiu Q."/>
            <person name="Yang H."/>
            <person name="Zhang Y.E."/>
            <person name="Wang W."/>
            <person name="Zhu M."/>
            <person name="He S."/>
            <person name="Zhang G."/>
        </authorList>
    </citation>
    <scope>NUCLEOTIDE SEQUENCE [LARGE SCALE GENOMIC DNA]</scope>
    <source>
        <strain evidence="1">Bchr_013</strain>
    </source>
</reference>
<feature type="non-terminal residue" evidence="1">
    <location>
        <position position="1"/>
    </location>
</feature>
<dbReference type="AlphaFoldDB" id="A0A8X8BQ25"/>
<dbReference type="EMBL" id="JAATIS010003638">
    <property type="protein sequence ID" value="KAG2463646.1"/>
    <property type="molecule type" value="Genomic_DNA"/>
</dbReference>
<sequence length="107" mass="12054">MELTELHSDSILKAKYNEFGVPDLYAYLPPSNVQICKLASRVLSMFGSTYLCEKLFSLMKATKTPHRSRLPVKHLSPLIKVAAAEDFKPNIDELVTNKRCQVSGQNK</sequence>
<keyword evidence="2" id="KW-1185">Reference proteome</keyword>
<name>A0A8X8BQ25_POLSE</name>
<accession>A0A8X8BQ25</accession>
<organism evidence="1 2">
    <name type="scientific">Polypterus senegalus</name>
    <name type="common">Senegal bichir</name>
    <dbReference type="NCBI Taxonomy" id="55291"/>
    <lineage>
        <taxon>Eukaryota</taxon>
        <taxon>Metazoa</taxon>
        <taxon>Chordata</taxon>
        <taxon>Craniata</taxon>
        <taxon>Vertebrata</taxon>
        <taxon>Euteleostomi</taxon>
        <taxon>Actinopterygii</taxon>
        <taxon>Polypteriformes</taxon>
        <taxon>Polypteridae</taxon>
        <taxon>Polypterus</taxon>
    </lineage>
</organism>
<protein>
    <submittedName>
        <fullName evidence="1">GTD2A protein</fullName>
    </submittedName>
</protein>
<feature type="non-terminal residue" evidence="1">
    <location>
        <position position="107"/>
    </location>
</feature>
<gene>
    <name evidence="1" type="primary">Gtf2ird2_9</name>
    <name evidence="1" type="ORF">GTO96_0003667</name>
</gene>
<comment type="caution">
    <text evidence="1">The sequence shown here is derived from an EMBL/GenBank/DDBJ whole genome shotgun (WGS) entry which is preliminary data.</text>
</comment>
<dbReference type="PANTHER" id="PTHR45913:SF11">
    <property type="entry name" value="EPM2A-INTERACTING PROTEIN 1"/>
    <property type="match status" value="1"/>
</dbReference>
<evidence type="ECO:0000313" key="2">
    <source>
        <dbReference type="Proteomes" id="UP000886611"/>
    </source>
</evidence>
<evidence type="ECO:0000313" key="1">
    <source>
        <dbReference type="EMBL" id="KAG2463646.1"/>
    </source>
</evidence>
<dbReference type="Proteomes" id="UP000886611">
    <property type="component" value="Unassembled WGS sequence"/>
</dbReference>
<proteinExistence type="predicted"/>
<dbReference type="PANTHER" id="PTHR45913">
    <property type="entry name" value="EPM2A-INTERACTING PROTEIN 1"/>
    <property type="match status" value="1"/>
</dbReference>